<reference evidence="1" key="2">
    <citation type="submission" date="2020-09" db="EMBL/GenBank/DDBJ databases">
        <authorList>
            <person name="Sun Q."/>
            <person name="Zhou Y."/>
        </authorList>
    </citation>
    <scope>NUCLEOTIDE SEQUENCE</scope>
    <source>
        <strain evidence="1">CGMCC 1.12997</strain>
    </source>
</reference>
<sequence>MIQMSWLQRMKVSDTGAYAEGVPLCKYVLVSVAEATQNVSPNPLGVNTTTYILWLLMEITKPYSI</sequence>
<reference evidence="1" key="1">
    <citation type="journal article" date="2014" name="Int. J. Syst. Evol. Microbiol.">
        <title>Complete genome sequence of Corynebacterium casei LMG S-19264T (=DSM 44701T), isolated from a smear-ripened cheese.</title>
        <authorList>
            <consortium name="US DOE Joint Genome Institute (JGI-PGF)"/>
            <person name="Walter F."/>
            <person name="Albersmeier A."/>
            <person name="Kalinowski J."/>
            <person name="Ruckert C."/>
        </authorList>
    </citation>
    <scope>NUCLEOTIDE SEQUENCE</scope>
    <source>
        <strain evidence="1">CGMCC 1.12997</strain>
    </source>
</reference>
<comment type="caution">
    <text evidence="1">The sequence shown here is derived from an EMBL/GenBank/DDBJ whole genome shotgun (WGS) entry which is preliminary data.</text>
</comment>
<accession>A0A917M9E5</accession>
<evidence type="ECO:0000313" key="1">
    <source>
        <dbReference type="EMBL" id="GGG86005.1"/>
    </source>
</evidence>
<name>A0A917M9E5_9BACT</name>
<gene>
    <name evidence="1" type="ORF">GCM10011585_32390</name>
</gene>
<dbReference type="Proteomes" id="UP000647241">
    <property type="component" value="Unassembled WGS sequence"/>
</dbReference>
<protein>
    <submittedName>
        <fullName evidence="1">Uncharacterized protein</fullName>
    </submittedName>
</protein>
<keyword evidence="2" id="KW-1185">Reference proteome</keyword>
<dbReference type="EMBL" id="BMGT01000003">
    <property type="protein sequence ID" value="GGG86005.1"/>
    <property type="molecule type" value="Genomic_DNA"/>
</dbReference>
<proteinExistence type="predicted"/>
<evidence type="ECO:0000313" key="2">
    <source>
        <dbReference type="Proteomes" id="UP000647241"/>
    </source>
</evidence>
<dbReference type="AlphaFoldDB" id="A0A917M9E5"/>
<organism evidence="1 2">
    <name type="scientific">Edaphobacter dinghuensis</name>
    <dbReference type="NCBI Taxonomy" id="1560005"/>
    <lineage>
        <taxon>Bacteria</taxon>
        <taxon>Pseudomonadati</taxon>
        <taxon>Acidobacteriota</taxon>
        <taxon>Terriglobia</taxon>
        <taxon>Terriglobales</taxon>
        <taxon>Acidobacteriaceae</taxon>
        <taxon>Edaphobacter</taxon>
    </lineage>
</organism>